<reference evidence="2" key="1">
    <citation type="journal article" date="2019" name="Int. J. Syst. Evol. Microbiol.">
        <title>The Global Catalogue of Microorganisms (GCM) 10K type strain sequencing project: providing services to taxonomists for standard genome sequencing and annotation.</title>
        <authorList>
            <consortium name="The Broad Institute Genomics Platform"/>
            <consortium name="The Broad Institute Genome Sequencing Center for Infectious Disease"/>
            <person name="Wu L."/>
            <person name="Ma J."/>
        </authorList>
    </citation>
    <scope>NUCLEOTIDE SEQUENCE [LARGE SCALE GENOMIC DNA]</scope>
    <source>
        <strain evidence="2">CCUG 56029</strain>
    </source>
</reference>
<accession>A0ABV8XMU0</accession>
<protein>
    <submittedName>
        <fullName evidence="1">Uncharacterized protein</fullName>
    </submittedName>
</protein>
<name>A0ABV8XMU0_9DEIO</name>
<gene>
    <name evidence="1" type="ORF">ACFOZ9_08425</name>
</gene>
<comment type="caution">
    <text evidence="1">The sequence shown here is derived from an EMBL/GenBank/DDBJ whole genome shotgun (WGS) entry which is preliminary data.</text>
</comment>
<dbReference type="Proteomes" id="UP001595998">
    <property type="component" value="Unassembled WGS sequence"/>
</dbReference>
<evidence type="ECO:0000313" key="2">
    <source>
        <dbReference type="Proteomes" id="UP001595998"/>
    </source>
</evidence>
<evidence type="ECO:0000313" key="1">
    <source>
        <dbReference type="EMBL" id="MFC4426239.1"/>
    </source>
</evidence>
<proteinExistence type="predicted"/>
<keyword evidence="2" id="KW-1185">Reference proteome</keyword>
<organism evidence="1 2">
    <name type="scientific">Deinococcus navajonensis</name>
    <dbReference type="NCBI Taxonomy" id="309884"/>
    <lineage>
        <taxon>Bacteria</taxon>
        <taxon>Thermotogati</taxon>
        <taxon>Deinococcota</taxon>
        <taxon>Deinococci</taxon>
        <taxon>Deinococcales</taxon>
        <taxon>Deinococcaceae</taxon>
        <taxon>Deinococcus</taxon>
    </lineage>
</organism>
<dbReference type="RefSeq" id="WP_380038494.1">
    <property type="nucleotide sequence ID" value="NZ_JBHSEH010000006.1"/>
</dbReference>
<dbReference type="EMBL" id="JBHSEH010000006">
    <property type="protein sequence ID" value="MFC4426239.1"/>
    <property type="molecule type" value="Genomic_DNA"/>
</dbReference>
<sequence length="55" mass="5512">MTALTGLLLASCDLGRKVIVDPVDPAATAPAAPVTGQSKELGALPAALGPRSRWS</sequence>